<comment type="similarity">
    <text evidence="1">Belongs to the sigma-70 factor family. ECF subfamily.</text>
</comment>
<dbReference type="CDD" id="cd06171">
    <property type="entry name" value="Sigma70_r4"/>
    <property type="match status" value="1"/>
</dbReference>
<keyword evidence="7" id="KW-0812">Transmembrane</keyword>
<keyword evidence="4" id="KW-0238">DNA-binding</keyword>
<evidence type="ECO:0000313" key="11">
    <source>
        <dbReference type="Proteomes" id="UP000676325"/>
    </source>
</evidence>
<dbReference type="PANTHER" id="PTHR43133:SF50">
    <property type="entry name" value="ECF RNA POLYMERASE SIGMA FACTOR SIGM"/>
    <property type="match status" value="1"/>
</dbReference>
<dbReference type="Pfam" id="PF08281">
    <property type="entry name" value="Sigma70_r4_2"/>
    <property type="match status" value="1"/>
</dbReference>
<dbReference type="InterPro" id="IPR013325">
    <property type="entry name" value="RNA_pol_sigma_r2"/>
</dbReference>
<evidence type="ECO:0000256" key="5">
    <source>
        <dbReference type="ARBA" id="ARBA00023163"/>
    </source>
</evidence>
<dbReference type="PANTHER" id="PTHR43133">
    <property type="entry name" value="RNA POLYMERASE ECF-TYPE SIGMA FACTO"/>
    <property type="match status" value="1"/>
</dbReference>
<dbReference type="SUPFAM" id="SSF88659">
    <property type="entry name" value="Sigma3 and sigma4 domains of RNA polymerase sigma factors"/>
    <property type="match status" value="1"/>
</dbReference>
<dbReference type="GO" id="GO:0003677">
    <property type="term" value="F:DNA binding"/>
    <property type="evidence" value="ECO:0007669"/>
    <property type="project" value="UniProtKB-KW"/>
</dbReference>
<dbReference type="GO" id="GO:0006352">
    <property type="term" value="P:DNA-templated transcription initiation"/>
    <property type="evidence" value="ECO:0007669"/>
    <property type="project" value="InterPro"/>
</dbReference>
<feature type="domain" description="RNA polymerase sigma-70 region 2" evidence="8">
    <location>
        <begin position="20"/>
        <end position="76"/>
    </location>
</feature>
<dbReference type="InterPro" id="IPR039425">
    <property type="entry name" value="RNA_pol_sigma-70-like"/>
</dbReference>
<organism evidence="10 11">
    <name type="scientific">Actinospica acidithermotolerans</name>
    <dbReference type="NCBI Taxonomy" id="2828514"/>
    <lineage>
        <taxon>Bacteria</taxon>
        <taxon>Bacillati</taxon>
        <taxon>Actinomycetota</taxon>
        <taxon>Actinomycetes</taxon>
        <taxon>Catenulisporales</taxon>
        <taxon>Actinospicaceae</taxon>
        <taxon>Actinospica</taxon>
    </lineage>
</organism>
<dbReference type="InterPro" id="IPR007627">
    <property type="entry name" value="RNA_pol_sigma70_r2"/>
</dbReference>
<gene>
    <name evidence="10" type="ORF">KDK95_01820</name>
</gene>
<evidence type="ECO:0000256" key="4">
    <source>
        <dbReference type="ARBA" id="ARBA00023125"/>
    </source>
</evidence>
<dbReference type="Gene3D" id="1.10.1740.10">
    <property type="match status" value="1"/>
</dbReference>
<evidence type="ECO:0008006" key="12">
    <source>
        <dbReference type="Google" id="ProtNLM"/>
    </source>
</evidence>
<dbReference type="SUPFAM" id="SSF88946">
    <property type="entry name" value="Sigma2 domain of RNA polymerase sigma factors"/>
    <property type="match status" value="1"/>
</dbReference>
<dbReference type="EMBL" id="JAGSOH010000003">
    <property type="protein sequence ID" value="MBR7825026.1"/>
    <property type="molecule type" value="Genomic_DNA"/>
</dbReference>
<feature type="domain" description="RNA polymerase sigma factor 70 region 4 type 2" evidence="9">
    <location>
        <begin position="92"/>
        <end position="142"/>
    </location>
</feature>
<proteinExistence type="inferred from homology"/>
<keyword evidence="7" id="KW-1133">Transmembrane helix</keyword>
<keyword evidence="11" id="KW-1185">Reference proteome</keyword>
<feature type="region of interest" description="Disordered" evidence="6">
    <location>
        <begin position="215"/>
        <end position="238"/>
    </location>
</feature>
<dbReference type="Gene3D" id="1.10.10.10">
    <property type="entry name" value="Winged helix-like DNA-binding domain superfamily/Winged helix DNA-binding domain"/>
    <property type="match status" value="1"/>
</dbReference>
<reference evidence="10" key="1">
    <citation type="submission" date="2021-04" db="EMBL/GenBank/DDBJ databases">
        <title>Genome based classification of Actinospica acidithermotolerans sp. nov., an actinobacterium isolated from an Indonesian hot spring.</title>
        <authorList>
            <person name="Kusuma A.B."/>
            <person name="Putra K.E."/>
            <person name="Nafisah S."/>
            <person name="Loh J."/>
            <person name="Nouioui I."/>
            <person name="Goodfellow M."/>
        </authorList>
    </citation>
    <scope>NUCLEOTIDE SEQUENCE</scope>
    <source>
        <strain evidence="10">MGRD01-02</strain>
    </source>
</reference>
<keyword evidence="7" id="KW-0472">Membrane</keyword>
<dbReference type="AlphaFoldDB" id="A0A941IIR6"/>
<evidence type="ECO:0000256" key="2">
    <source>
        <dbReference type="ARBA" id="ARBA00023015"/>
    </source>
</evidence>
<dbReference type="InterPro" id="IPR013249">
    <property type="entry name" value="RNA_pol_sigma70_r4_t2"/>
</dbReference>
<keyword evidence="3" id="KW-0731">Sigma factor</keyword>
<evidence type="ECO:0000256" key="6">
    <source>
        <dbReference type="SAM" id="MobiDB-lite"/>
    </source>
</evidence>
<comment type="caution">
    <text evidence="10">The sequence shown here is derived from an EMBL/GenBank/DDBJ whole genome shotgun (WGS) entry which is preliminary data.</text>
</comment>
<name>A0A941IIR6_9ACTN</name>
<keyword evidence="2" id="KW-0805">Transcription regulation</keyword>
<feature type="transmembrane region" description="Helical" evidence="7">
    <location>
        <begin position="190"/>
        <end position="210"/>
    </location>
</feature>
<dbReference type="GO" id="GO:0016987">
    <property type="term" value="F:sigma factor activity"/>
    <property type="evidence" value="ECO:0007669"/>
    <property type="project" value="UniProtKB-KW"/>
</dbReference>
<protein>
    <recommendedName>
        <fullName evidence="12">Sigma-70 family RNA polymerase sigma factor</fullName>
    </recommendedName>
</protein>
<dbReference type="RefSeq" id="WP_212516188.1">
    <property type="nucleotide sequence ID" value="NZ_JAGSOH010000003.1"/>
</dbReference>
<dbReference type="InterPro" id="IPR036388">
    <property type="entry name" value="WH-like_DNA-bd_sf"/>
</dbReference>
<evidence type="ECO:0000259" key="9">
    <source>
        <dbReference type="Pfam" id="PF08281"/>
    </source>
</evidence>
<keyword evidence="5" id="KW-0804">Transcription</keyword>
<evidence type="ECO:0000256" key="7">
    <source>
        <dbReference type="SAM" id="Phobius"/>
    </source>
</evidence>
<accession>A0A941IIR6</accession>
<dbReference type="InterPro" id="IPR013324">
    <property type="entry name" value="RNA_pol_sigma_r3/r4-like"/>
</dbReference>
<evidence type="ECO:0000313" key="10">
    <source>
        <dbReference type="EMBL" id="MBR7825026.1"/>
    </source>
</evidence>
<evidence type="ECO:0000256" key="3">
    <source>
        <dbReference type="ARBA" id="ARBA00023082"/>
    </source>
</evidence>
<dbReference type="Pfam" id="PF04542">
    <property type="entry name" value="Sigma70_r2"/>
    <property type="match status" value="1"/>
</dbReference>
<sequence>MHMMGEEEFDTFYSVSYSSLAGQLYAMTGDWAEAQQVVQEAFVRAWDHRSSFDLEAAPDSWVRTVARHLTGSRRRRGHEPSSGLAGQEPVRFVEALRRLGDDQRHFVVLHYLCDLGIEDIAAETGVTIEAVRAGLARGRAALAVARDGELPHEELVGELYDFANRNAHPRLTAQRVREQGDRRRLSRRSATVGGAGVLALAGVVVVALLAGSPAPPRVAPTAGHPTGAHRVAAKQSRS</sequence>
<dbReference type="Proteomes" id="UP000676325">
    <property type="component" value="Unassembled WGS sequence"/>
</dbReference>
<evidence type="ECO:0000259" key="8">
    <source>
        <dbReference type="Pfam" id="PF04542"/>
    </source>
</evidence>
<evidence type="ECO:0000256" key="1">
    <source>
        <dbReference type="ARBA" id="ARBA00010641"/>
    </source>
</evidence>